<dbReference type="Pfam" id="PF03176">
    <property type="entry name" value="MMPL"/>
    <property type="match status" value="2"/>
</dbReference>
<dbReference type="KEGG" id="iho:Igni_1351"/>
<evidence type="ECO:0000313" key="9">
    <source>
        <dbReference type="EMBL" id="ABU82527.1"/>
    </source>
</evidence>
<dbReference type="STRING" id="453591.Igni_1351"/>
<gene>
    <name evidence="9" type="ordered locus">Igni_1351</name>
</gene>
<keyword evidence="6 7" id="KW-0472">Membrane</keyword>
<dbReference type="GO" id="GO:0005886">
    <property type="term" value="C:plasma membrane"/>
    <property type="evidence" value="ECO:0007669"/>
    <property type="project" value="UniProtKB-SubCell"/>
</dbReference>
<evidence type="ECO:0000256" key="1">
    <source>
        <dbReference type="ARBA" id="ARBA00004651"/>
    </source>
</evidence>
<evidence type="ECO:0000256" key="3">
    <source>
        <dbReference type="ARBA" id="ARBA00022475"/>
    </source>
</evidence>
<feature type="transmembrane region" description="Helical" evidence="7">
    <location>
        <begin position="1064"/>
        <end position="1090"/>
    </location>
</feature>
<comment type="similarity">
    <text evidence="2">Belongs to the resistance-nodulation-cell division (RND) (TC 2.A.6) family. MmpL subfamily.</text>
</comment>
<organism evidence="9 10">
    <name type="scientific">Ignicoccus hospitalis (strain KIN4/I / DSM 18386 / JCM 14125)</name>
    <dbReference type="NCBI Taxonomy" id="453591"/>
    <lineage>
        <taxon>Archaea</taxon>
        <taxon>Thermoproteota</taxon>
        <taxon>Thermoprotei</taxon>
        <taxon>Desulfurococcales</taxon>
        <taxon>Desulfurococcaceae</taxon>
        <taxon>Ignicoccus</taxon>
    </lineage>
</organism>
<evidence type="ECO:0000256" key="6">
    <source>
        <dbReference type="ARBA" id="ARBA00023136"/>
    </source>
</evidence>
<feature type="transmembrane region" description="Helical" evidence="7">
    <location>
        <begin position="833"/>
        <end position="854"/>
    </location>
</feature>
<feature type="transmembrane region" description="Helical" evidence="7">
    <location>
        <begin position="781"/>
        <end position="803"/>
    </location>
</feature>
<protein>
    <submittedName>
        <fullName evidence="9">Exporter of the RND superfamily-like protein</fullName>
    </submittedName>
</protein>
<feature type="transmembrane region" description="Helical" evidence="7">
    <location>
        <begin position="688"/>
        <end position="708"/>
    </location>
</feature>
<sequence>MKRTALTGLALLALLAISAQLPSPSPTLINMTPTSSQSYEVQRLLGSGRGAKFGGSVVLIELPNVTYDRLPSDFGVRINATLKRVYGAYSTLDYFTLKKKIYNTLDQSMTKYIVANFKYVKYLKDLTEQLDGIGIYVYEATSDAWTVYKELKNVNVTYAQYREFWNSVASEVNDFERSFVAEEERCVAQLPTALYSAERLLNESKAIISAFSIIRKYYTEAYYDLLKGLRELCEGKGNVRDLAVRLGEGEGLKGAVRRLLSQAFLYTVSGWNGPLCNGTQPNTKLVKTVLGYFVSLVPNSLSSYYYYFNLTEGEMRNVALLATALSPNATEGEVYSAVSEVLRGTLALDLKTASLVLKAVEGDERAVGELVVEFLSIEDECLKEAIIRSITTDVPFTVLATACEKEGVSEVLRARGAEGVEAEDVIAGRGMGEDLVRYASIASLAKRLEEHSIPSNFTVSLLFGKARPEEVLRWYLKAKGVLYPNCIYSGVVHSKSFVEAEKRSALCVFKRIASVMERYGFSKSAVDSLIYSIVALGPGLSEEQIRKIVLRTILSEAAALNDPRLELLKSLTNITSVLRLIVWSDTPEEALSNVRSILDNITQSFMLKYVATELLVGRDKKHLIFVLNKDVPEPVTLADFKSYVISPSIISNEIKTATMTDIDTVNKVGALLVLLALVLSVRSLRVALLPVFIIYIVLQYYKIVVALVGQLGVKPSNIDMVIATATILGMGIDYSLYTVANYRRDLIKSMKPVLIAATMASLGFVAFGAVSAFTLPGLSTLGVFVPLAILFTAVVGPLITVVFKDVLGIGPERAKPSVPILTALSIDMPKTTFLVSLILILSSIYVVVSVQPGYDLYLFLPQHSSATRALVVLQNYSSPGVLGPTVVMLHMSADDLSEVAKEVESLSRYFLESGKFDYVFAYTRPLGRFVSEDPEVLELVGGNQYLRDGWCILYLLPSSPPDSGQAVNAVKELRSFLSSWIRGKNFDRVLVGGQSAMNYDIAVTVNEITFNYVIPIMIIVTIATFVTILRRTEMVVAASINSVAALLVAMGVSALLITKILNVTLLWVVIPLVVTVVLSVGSDYSVFYFFGLKEAVESCKILEDGDCASKMNALNYNSSRMYKLILGFATTFSVAYLAFLVSNIWALKEIAIALGLVPIILTLSLFTLVPAFFSLIWKE</sequence>
<keyword evidence="10" id="KW-1185">Reference proteome</keyword>
<accession>A8AC75</accession>
<feature type="domain" description="Membrane transport protein MMPL" evidence="8">
    <location>
        <begin position="961"/>
        <end position="1175"/>
    </location>
</feature>
<reference evidence="9 10" key="1">
    <citation type="journal article" date="2008" name="Genome Biol.">
        <title>A genomic analysis of the archaeal system Ignicoccus hospitalis-Nanoarchaeum equitans.</title>
        <authorList>
            <person name="Podar M."/>
            <person name="Anderson I."/>
            <person name="Makarova K.S."/>
            <person name="Elkins J.G."/>
            <person name="Ivanova N."/>
            <person name="Wall M.A."/>
            <person name="Lykidis A."/>
            <person name="Mavromatis K."/>
            <person name="Sun H."/>
            <person name="Hudson M.E."/>
            <person name="Chen W."/>
            <person name="Deciu C."/>
            <person name="Hutchison D."/>
            <person name="Eads J.R."/>
            <person name="Anderson A."/>
            <person name="Fernandes F."/>
            <person name="Szeto E."/>
            <person name="Lapidus A."/>
            <person name="Kyrpides N.C."/>
            <person name="Saier M.H.Jr."/>
            <person name="Richardson P.M."/>
            <person name="Rachel R."/>
            <person name="Huber H."/>
            <person name="Eisen J.A."/>
            <person name="Koonin E.V."/>
            <person name="Keller M."/>
            <person name="Stetter K.O."/>
        </authorList>
    </citation>
    <scope>NUCLEOTIDE SEQUENCE [LARGE SCALE GENOMIC DNA]</scope>
    <source>
        <strain evidence="10">KIN4/I / DSM 18386 / JCM 14125</strain>
    </source>
</reference>
<evidence type="ECO:0000259" key="8">
    <source>
        <dbReference type="Pfam" id="PF03176"/>
    </source>
</evidence>
<comment type="subcellular location">
    <subcellularLocation>
        <location evidence="1">Cell membrane</location>
        <topology evidence="1">Multi-pass membrane protein</topology>
    </subcellularLocation>
</comment>
<dbReference type="Proteomes" id="UP000000262">
    <property type="component" value="Chromosome"/>
</dbReference>
<feature type="transmembrane region" description="Helical" evidence="7">
    <location>
        <begin position="720"/>
        <end position="740"/>
    </location>
</feature>
<dbReference type="AlphaFoldDB" id="A8AC75"/>
<dbReference type="InterPro" id="IPR050545">
    <property type="entry name" value="Mycobact_MmpL"/>
</dbReference>
<keyword evidence="5 7" id="KW-1133">Transmembrane helix</keyword>
<evidence type="ECO:0000256" key="4">
    <source>
        <dbReference type="ARBA" id="ARBA00022692"/>
    </source>
</evidence>
<dbReference type="eggNOG" id="arCOG02175">
    <property type="taxonomic scope" value="Archaea"/>
</dbReference>
<proteinExistence type="inferred from homology"/>
<dbReference type="InterPro" id="IPR004869">
    <property type="entry name" value="MMPL_dom"/>
</dbReference>
<feature type="transmembrane region" description="Helical" evidence="7">
    <location>
        <begin position="1009"/>
        <end position="1029"/>
    </location>
</feature>
<dbReference type="OrthoDB" id="386358at2157"/>
<dbReference type="Gene3D" id="1.20.1640.10">
    <property type="entry name" value="Multidrug efflux transporter AcrB transmembrane domain"/>
    <property type="match status" value="1"/>
</dbReference>
<evidence type="ECO:0000256" key="5">
    <source>
        <dbReference type="ARBA" id="ARBA00022989"/>
    </source>
</evidence>
<feature type="transmembrane region" description="Helical" evidence="7">
    <location>
        <begin position="664"/>
        <end position="681"/>
    </location>
</feature>
<evidence type="ECO:0000256" key="2">
    <source>
        <dbReference type="ARBA" id="ARBA00010157"/>
    </source>
</evidence>
<feature type="transmembrane region" description="Helical" evidence="7">
    <location>
        <begin position="752"/>
        <end position="775"/>
    </location>
</feature>
<feature type="transmembrane region" description="Helical" evidence="7">
    <location>
        <begin position="1152"/>
        <end position="1177"/>
    </location>
</feature>
<evidence type="ECO:0000256" key="7">
    <source>
        <dbReference type="SAM" id="Phobius"/>
    </source>
</evidence>
<feature type="transmembrane region" description="Helical" evidence="7">
    <location>
        <begin position="1036"/>
        <end position="1058"/>
    </location>
</feature>
<dbReference type="PANTHER" id="PTHR33406">
    <property type="entry name" value="MEMBRANE PROTEIN MJ1562-RELATED"/>
    <property type="match status" value="1"/>
</dbReference>
<feature type="transmembrane region" description="Helical" evidence="7">
    <location>
        <begin position="1124"/>
        <end position="1146"/>
    </location>
</feature>
<name>A8AC75_IGNH4</name>
<feature type="domain" description="Membrane transport protein MMPL" evidence="8">
    <location>
        <begin position="634"/>
        <end position="782"/>
    </location>
</feature>
<keyword evidence="3" id="KW-1003">Cell membrane</keyword>
<keyword evidence="4 7" id="KW-0812">Transmembrane</keyword>
<evidence type="ECO:0000313" key="10">
    <source>
        <dbReference type="Proteomes" id="UP000000262"/>
    </source>
</evidence>
<dbReference type="SUPFAM" id="SSF82866">
    <property type="entry name" value="Multidrug efflux transporter AcrB transmembrane domain"/>
    <property type="match status" value="2"/>
</dbReference>
<dbReference type="HOGENOM" id="CLU_273175_0_0_2"/>
<dbReference type="EMBL" id="CP000816">
    <property type="protein sequence ID" value="ABU82527.1"/>
    <property type="molecule type" value="Genomic_DNA"/>
</dbReference>
<dbReference type="PANTHER" id="PTHR33406:SF6">
    <property type="entry name" value="MEMBRANE PROTEIN YDGH-RELATED"/>
    <property type="match status" value="1"/>
</dbReference>
<dbReference type="GeneID" id="5563072"/>
<dbReference type="RefSeq" id="WP_012123491.1">
    <property type="nucleotide sequence ID" value="NC_009776.1"/>
</dbReference>